<protein>
    <recommendedName>
        <fullName evidence="1">ABC-type transport auxiliary lipoprotein component domain-containing protein</fullName>
    </recommendedName>
</protein>
<proteinExistence type="predicted"/>
<organism evidence="2">
    <name type="scientific">uncultured Sulfurovum sp</name>
    <dbReference type="NCBI Taxonomy" id="269237"/>
    <lineage>
        <taxon>Bacteria</taxon>
        <taxon>Pseudomonadati</taxon>
        <taxon>Campylobacterota</taxon>
        <taxon>Epsilonproteobacteria</taxon>
        <taxon>Campylobacterales</taxon>
        <taxon>Sulfurovaceae</taxon>
        <taxon>Sulfurovum</taxon>
        <taxon>environmental samples</taxon>
    </lineage>
</organism>
<dbReference type="SUPFAM" id="SSF159594">
    <property type="entry name" value="XCC0632-like"/>
    <property type="match status" value="1"/>
</dbReference>
<dbReference type="EMBL" id="CACVAP010000102">
    <property type="protein sequence ID" value="CAA6822597.1"/>
    <property type="molecule type" value="Genomic_DNA"/>
</dbReference>
<dbReference type="PROSITE" id="PS51257">
    <property type="entry name" value="PROKAR_LIPOPROTEIN"/>
    <property type="match status" value="1"/>
</dbReference>
<gene>
    <name evidence="2" type="ORF">HELGO_WM9281</name>
</gene>
<dbReference type="AlphaFoldDB" id="A0A6S6TWT4"/>
<accession>A0A6S6TWT4</accession>
<evidence type="ECO:0000259" key="1">
    <source>
        <dbReference type="Pfam" id="PF03886"/>
    </source>
</evidence>
<evidence type="ECO:0000313" key="2">
    <source>
        <dbReference type="EMBL" id="CAA6822597.1"/>
    </source>
</evidence>
<dbReference type="Gene3D" id="3.40.50.10610">
    <property type="entry name" value="ABC-type transport auxiliary lipoprotein component"/>
    <property type="match status" value="1"/>
</dbReference>
<name>A0A6S6TWT4_9BACT</name>
<dbReference type="Pfam" id="PF03886">
    <property type="entry name" value="ABC_trans_aux"/>
    <property type="match status" value="1"/>
</dbReference>
<reference evidence="2" key="1">
    <citation type="submission" date="2020-01" db="EMBL/GenBank/DDBJ databases">
        <authorList>
            <person name="Meier V. D."/>
            <person name="Meier V D."/>
        </authorList>
    </citation>
    <scope>NUCLEOTIDE SEQUENCE</scope>
    <source>
        <strain evidence="2">HLG_WM_MAG_06</strain>
    </source>
</reference>
<dbReference type="InterPro" id="IPR005586">
    <property type="entry name" value="ABC_trans_aux"/>
</dbReference>
<feature type="domain" description="ABC-type transport auxiliary lipoprotein component" evidence="1">
    <location>
        <begin position="22"/>
        <end position="176"/>
    </location>
</feature>
<sequence length="186" mass="21519">MKTLVLLLSMLLFTACGSKKFYTLGENINVVAQTTSLESIDVVKVLVPKYLKEHKVVRQITPYQIELVDKAHWLIPMEKKLTDILIEYLQQSMNNPNVHLYPWDSDNETKRRVAVDIKRFIASNTEVVLKANYKIMDLENRSTQIKHFETSVATTPDIQNMMKAMEEAYMKLLEEITITLINNKSV</sequence>